<reference evidence="3 4" key="1">
    <citation type="submission" date="2024-10" db="EMBL/GenBank/DDBJ databases">
        <title>The Natural Products Discovery Center: Release of the First 8490 Sequenced Strains for Exploring Actinobacteria Biosynthetic Diversity.</title>
        <authorList>
            <person name="Kalkreuter E."/>
            <person name="Kautsar S.A."/>
            <person name="Yang D."/>
            <person name="Bader C.D."/>
            <person name="Teijaro C.N."/>
            <person name="Fluegel L."/>
            <person name="Davis C.M."/>
            <person name="Simpson J.R."/>
            <person name="Lauterbach L."/>
            <person name="Steele A.D."/>
            <person name="Gui C."/>
            <person name="Meng S."/>
            <person name="Li G."/>
            <person name="Viehrig K."/>
            <person name="Ye F."/>
            <person name="Su P."/>
            <person name="Kiefer A.F."/>
            <person name="Nichols A."/>
            <person name="Cepeda A.J."/>
            <person name="Yan W."/>
            <person name="Fan B."/>
            <person name="Jiang Y."/>
            <person name="Adhikari A."/>
            <person name="Zheng C.-J."/>
            <person name="Schuster L."/>
            <person name="Cowan T.M."/>
            <person name="Smanski M.J."/>
            <person name="Chevrette M.G."/>
            <person name="De Carvalho L.P.S."/>
            <person name="Shen B."/>
        </authorList>
    </citation>
    <scope>NUCLEOTIDE SEQUENCE [LARGE SCALE GENOMIC DNA]</scope>
    <source>
        <strain evidence="3 4">NPDC002173</strain>
    </source>
</reference>
<organism evidence="3 4">
    <name type="scientific">Microtetraspora malaysiensis</name>
    <dbReference type="NCBI Taxonomy" id="161358"/>
    <lineage>
        <taxon>Bacteria</taxon>
        <taxon>Bacillati</taxon>
        <taxon>Actinomycetota</taxon>
        <taxon>Actinomycetes</taxon>
        <taxon>Streptosporangiales</taxon>
        <taxon>Streptosporangiaceae</taxon>
        <taxon>Microtetraspora</taxon>
    </lineage>
</organism>
<evidence type="ECO:0000313" key="4">
    <source>
        <dbReference type="Proteomes" id="UP001602013"/>
    </source>
</evidence>
<keyword evidence="2" id="KW-1133">Transmembrane helix</keyword>
<gene>
    <name evidence="3" type="ORF">ACFYXI_23390</name>
</gene>
<protein>
    <submittedName>
        <fullName evidence="3">Pentapeptide repeat-containing protein</fullName>
    </submittedName>
</protein>
<sequence length="467" mass="48916">MPRLPRLALLSRLRRMLRPDRSAGPRPVKLLHIGTALALTLATAALVAGGLLAGALAWLGLPSTFTLDTGNLLEIIKISLAIVGGIGGAVALVVAYRKQRLAEEENQRAREAAHREDTKLYAERFDKATDKLGSGAPAIRLAGVHALAALADDWDGGRQMCIDVLCAYLRMPPEPEPDAEHDPGAHGSWRAMREVRATILRLVATHLHRDAATPWHGYDFDFTGVVFDKSANFDGAVFSGGQVRFGGAVFSGGMVSFGGAVFSDGEVWFGGAVFSDGQVWFGGAKFSGGQVRFGGAVFSGGMVSFGGAEFSGGRVSFGGAVFSGGMVSFGGAVFSGGRVSFDIAKFSDGAVSFDRAVFSGGRVRFGGAKFSGGRVSFDSAVFSGGRVSFNDAMFSGGEVAFDRAEFSGGMVDFTEVADWSHPPINLPAQAPGLDLQPRPFSHAVAQSVEEPTEQTETGDGAGSPRLP</sequence>
<dbReference type="RefSeq" id="WP_387414113.1">
    <property type="nucleotide sequence ID" value="NZ_JBIASD010000015.1"/>
</dbReference>
<evidence type="ECO:0000313" key="3">
    <source>
        <dbReference type="EMBL" id="MFF3668534.1"/>
    </source>
</evidence>
<keyword evidence="2" id="KW-0472">Membrane</keyword>
<comment type="caution">
    <text evidence="3">The sequence shown here is derived from an EMBL/GenBank/DDBJ whole genome shotgun (WGS) entry which is preliminary data.</text>
</comment>
<evidence type="ECO:0000256" key="1">
    <source>
        <dbReference type="SAM" id="MobiDB-lite"/>
    </source>
</evidence>
<feature type="region of interest" description="Disordered" evidence="1">
    <location>
        <begin position="427"/>
        <end position="467"/>
    </location>
</feature>
<proteinExistence type="predicted"/>
<accession>A0ABW6SX68</accession>
<dbReference type="Proteomes" id="UP001602013">
    <property type="component" value="Unassembled WGS sequence"/>
</dbReference>
<keyword evidence="4" id="KW-1185">Reference proteome</keyword>
<evidence type="ECO:0000256" key="2">
    <source>
        <dbReference type="SAM" id="Phobius"/>
    </source>
</evidence>
<keyword evidence="2" id="KW-0812">Transmembrane</keyword>
<feature type="transmembrane region" description="Helical" evidence="2">
    <location>
        <begin position="77"/>
        <end position="96"/>
    </location>
</feature>
<dbReference type="Gene3D" id="2.160.20.80">
    <property type="entry name" value="E3 ubiquitin-protein ligase SopA"/>
    <property type="match status" value="1"/>
</dbReference>
<name>A0ABW6SX68_9ACTN</name>
<dbReference type="EMBL" id="JBIASD010000015">
    <property type="protein sequence ID" value="MFF3668534.1"/>
    <property type="molecule type" value="Genomic_DNA"/>
</dbReference>